<feature type="non-terminal residue" evidence="6">
    <location>
        <position position="118"/>
    </location>
</feature>
<accession>A0AAV5W3V2</accession>
<name>A0AAV5W3V2_9BILA</name>
<feature type="non-terminal residue" evidence="6">
    <location>
        <position position="1"/>
    </location>
</feature>
<feature type="domain" description="Fibronectin type-III" evidence="5">
    <location>
        <begin position="6"/>
        <end position="100"/>
    </location>
</feature>
<evidence type="ECO:0000256" key="3">
    <source>
        <dbReference type="ARBA" id="ARBA00023319"/>
    </source>
</evidence>
<evidence type="ECO:0000259" key="5">
    <source>
        <dbReference type="PROSITE" id="PS50853"/>
    </source>
</evidence>
<dbReference type="InterPro" id="IPR013783">
    <property type="entry name" value="Ig-like_fold"/>
</dbReference>
<feature type="region of interest" description="Disordered" evidence="4">
    <location>
        <begin position="1"/>
        <end position="33"/>
    </location>
</feature>
<evidence type="ECO:0000313" key="6">
    <source>
        <dbReference type="EMBL" id="GMT25431.1"/>
    </source>
</evidence>
<evidence type="ECO:0000313" key="7">
    <source>
        <dbReference type="Proteomes" id="UP001432322"/>
    </source>
</evidence>
<dbReference type="AlphaFoldDB" id="A0AAV5W3V2"/>
<comment type="caution">
    <text evidence="6">The sequence shown here is derived from an EMBL/GenBank/DDBJ whole genome shotgun (WGS) entry which is preliminary data.</text>
</comment>
<dbReference type="PANTHER" id="PTHR12231">
    <property type="entry name" value="CTX-RELATED TYPE I TRANSMEMBRANE PROTEIN"/>
    <property type="match status" value="1"/>
</dbReference>
<dbReference type="SUPFAM" id="SSF49265">
    <property type="entry name" value="Fibronectin type III"/>
    <property type="match status" value="1"/>
</dbReference>
<protein>
    <recommendedName>
        <fullName evidence="5">Fibronectin type-III domain-containing protein</fullName>
    </recommendedName>
</protein>
<organism evidence="6 7">
    <name type="scientific">Pristionchus fissidentatus</name>
    <dbReference type="NCBI Taxonomy" id="1538716"/>
    <lineage>
        <taxon>Eukaryota</taxon>
        <taxon>Metazoa</taxon>
        <taxon>Ecdysozoa</taxon>
        <taxon>Nematoda</taxon>
        <taxon>Chromadorea</taxon>
        <taxon>Rhabditida</taxon>
        <taxon>Rhabditina</taxon>
        <taxon>Diplogasteromorpha</taxon>
        <taxon>Diplogasteroidea</taxon>
        <taxon>Neodiplogasteridae</taxon>
        <taxon>Pristionchus</taxon>
    </lineage>
</organism>
<dbReference type="PROSITE" id="PS50853">
    <property type="entry name" value="FN3"/>
    <property type="match status" value="1"/>
</dbReference>
<gene>
    <name evidence="6" type="ORF">PFISCL1PPCAC_16728</name>
</gene>
<proteinExistence type="predicted"/>
<keyword evidence="2" id="KW-1015">Disulfide bond</keyword>
<keyword evidence="1" id="KW-0677">Repeat</keyword>
<dbReference type="PANTHER" id="PTHR12231:SF253">
    <property type="entry name" value="DPR-INTERACTING PROTEIN ETA, ISOFORM B-RELATED"/>
    <property type="match status" value="1"/>
</dbReference>
<evidence type="ECO:0000256" key="4">
    <source>
        <dbReference type="SAM" id="MobiDB-lite"/>
    </source>
</evidence>
<dbReference type="EMBL" id="BTSY01000004">
    <property type="protein sequence ID" value="GMT25431.1"/>
    <property type="molecule type" value="Genomic_DNA"/>
</dbReference>
<sequence length="118" mass="12849">DRPAVPDGPLEVSDVSKDSCVFNWNPPDDDGGADISNYVVEKRDTRTNTWVPVSAFVTGTSITVPKLTEGHEYEFRVMAENAFGRSDPLNTDSPVLPKDPFGTPGKPSTPQITDIDLE</sequence>
<dbReference type="InterPro" id="IPR051170">
    <property type="entry name" value="Neural/epithelial_adhesion"/>
</dbReference>
<dbReference type="InterPro" id="IPR003961">
    <property type="entry name" value="FN3_dom"/>
</dbReference>
<evidence type="ECO:0000256" key="1">
    <source>
        <dbReference type="ARBA" id="ARBA00022737"/>
    </source>
</evidence>
<dbReference type="FunFam" id="2.60.40.10:FF:000003">
    <property type="entry name" value="Titin isoform E"/>
    <property type="match status" value="1"/>
</dbReference>
<dbReference type="Gene3D" id="2.60.40.10">
    <property type="entry name" value="Immunoglobulins"/>
    <property type="match status" value="1"/>
</dbReference>
<dbReference type="CDD" id="cd00063">
    <property type="entry name" value="FN3"/>
    <property type="match status" value="1"/>
</dbReference>
<dbReference type="PRINTS" id="PR00014">
    <property type="entry name" value="FNTYPEIII"/>
</dbReference>
<feature type="region of interest" description="Disordered" evidence="4">
    <location>
        <begin position="83"/>
        <end position="118"/>
    </location>
</feature>
<keyword evidence="7" id="KW-1185">Reference proteome</keyword>
<keyword evidence="3" id="KW-0393">Immunoglobulin domain</keyword>
<dbReference type="InterPro" id="IPR036116">
    <property type="entry name" value="FN3_sf"/>
</dbReference>
<dbReference type="SMART" id="SM00060">
    <property type="entry name" value="FN3"/>
    <property type="match status" value="1"/>
</dbReference>
<reference evidence="6" key="1">
    <citation type="submission" date="2023-10" db="EMBL/GenBank/DDBJ databases">
        <title>Genome assembly of Pristionchus species.</title>
        <authorList>
            <person name="Yoshida K."/>
            <person name="Sommer R.J."/>
        </authorList>
    </citation>
    <scope>NUCLEOTIDE SEQUENCE</scope>
    <source>
        <strain evidence="6">RS5133</strain>
    </source>
</reference>
<evidence type="ECO:0000256" key="2">
    <source>
        <dbReference type="ARBA" id="ARBA00023157"/>
    </source>
</evidence>
<dbReference type="GO" id="GO:0043005">
    <property type="term" value="C:neuron projection"/>
    <property type="evidence" value="ECO:0007669"/>
    <property type="project" value="TreeGrafter"/>
</dbReference>
<dbReference type="Pfam" id="PF00041">
    <property type="entry name" value="fn3"/>
    <property type="match status" value="1"/>
</dbReference>
<dbReference type="Proteomes" id="UP001432322">
    <property type="component" value="Unassembled WGS sequence"/>
</dbReference>